<dbReference type="InterPro" id="IPR029058">
    <property type="entry name" value="AB_hydrolase_fold"/>
</dbReference>
<dbReference type="GO" id="GO:0016787">
    <property type="term" value="F:hydrolase activity"/>
    <property type="evidence" value="ECO:0007669"/>
    <property type="project" value="UniProtKB-KW"/>
</dbReference>
<dbReference type="Gene3D" id="3.40.50.1820">
    <property type="entry name" value="alpha/beta hydrolase"/>
    <property type="match status" value="1"/>
</dbReference>
<dbReference type="EMBL" id="JBHPON010000002">
    <property type="protein sequence ID" value="MFC6036066.1"/>
    <property type="molecule type" value="Genomic_DNA"/>
</dbReference>
<keyword evidence="3" id="KW-1185">Reference proteome</keyword>
<feature type="domain" description="AB hydrolase-1" evidence="1">
    <location>
        <begin position="24"/>
        <end position="140"/>
    </location>
</feature>
<dbReference type="InterPro" id="IPR050266">
    <property type="entry name" value="AB_hydrolase_sf"/>
</dbReference>
<dbReference type="InterPro" id="IPR000073">
    <property type="entry name" value="AB_hydrolase_1"/>
</dbReference>
<keyword evidence="2" id="KW-0378">Hydrolase</keyword>
<accession>A0ABW1KZJ8</accession>
<dbReference type="Proteomes" id="UP001596116">
    <property type="component" value="Unassembled WGS sequence"/>
</dbReference>
<sequence length="284" mass="30978">MTDLTIKNGDLNLAASVYGPEGAPAVLCLHGIAGARDTWQETVRRYEDRFQVWTLDFRGHGHSDRAESYLVEDYAADAAAALDFIRRPTIIVSHSLGAVTGAFLAQQPHPFLKALFMEDPPYYFGEAAEFAKSGNDKRFDAVQKMLIAMREKGAGLGEYLSAAGDAPAPQGGVQADHSSARHILSAASGLMRQDPACWTPAKSTAVFESFKGDEPLKVPAMLVRADPELGPGFTPEHESRFLAANPDATVEMIEGAPHRIHATIRHQPRYYELLDAFLAQNREG</sequence>
<protein>
    <submittedName>
        <fullName evidence="2">Alpha/beta fold hydrolase</fullName>
    </submittedName>
</protein>
<dbReference type="PANTHER" id="PTHR43798:SF33">
    <property type="entry name" value="HYDROLASE, PUTATIVE (AFU_ORTHOLOGUE AFUA_2G14860)-RELATED"/>
    <property type="match status" value="1"/>
</dbReference>
<dbReference type="PANTHER" id="PTHR43798">
    <property type="entry name" value="MONOACYLGLYCEROL LIPASE"/>
    <property type="match status" value="1"/>
</dbReference>
<reference evidence="2 3" key="1">
    <citation type="submission" date="2024-09" db="EMBL/GenBank/DDBJ databases">
        <authorList>
            <person name="Zhang Z.-H."/>
        </authorList>
    </citation>
    <scope>NUCLEOTIDE SEQUENCE [LARGE SCALE GENOMIC DNA]</scope>
    <source>
        <strain evidence="2 3">HHTR114</strain>
    </source>
</reference>
<evidence type="ECO:0000259" key="1">
    <source>
        <dbReference type="Pfam" id="PF00561"/>
    </source>
</evidence>
<comment type="caution">
    <text evidence="2">The sequence shown here is derived from an EMBL/GenBank/DDBJ whole genome shotgun (WGS) entry which is preliminary data.</text>
</comment>
<evidence type="ECO:0000313" key="2">
    <source>
        <dbReference type="EMBL" id="MFC6036066.1"/>
    </source>
</evidence>
<name>A0ABW1KZJ8_9PROT</name>
<organism evidence="2 3">
    <name type="scientific">Hyphococcus aureus</name>
    <dbReference type="NCBI Taxonomy" id="2666033"/>
    <lineage>
        <taxon>Bacteria</taxon>
        <taxon>Pseudomonadati</taxon>
        <taxon>Pseudomonadota</taxon>
        <taxon>Alphaproteobacteria</taxon>
        <taxon>Parvularculales</taxon>
        <taxon>Parvularculaceae</taxon>
        <taxon>Hyphococcus</taxon>
    </lineage>
</organism>
<proteinExistence type="predicted"/>
<dbReference type="RefSeq" id="WP_379882706.1">
    <property type="nucleotide sequence ID" value="NZ_JBHPON010000002.1"/>
</dbReference>
<dbReference type="Pfam" id="PF00561">
    <property type="entry name" value="Abhydrolase_1"/>
    <property type="match status" value="1"/>
</dbReference>
<dbReference type="SUPFAM" id="SSF53474">
    <property type="entry name" value="alpha/beta-Hydrolases"/>
    <property type="match status" value="1"/>
</dbReference>
<gene>
    <name evidence="2" type="ORF">ACFMB1_10955</name>
</gene>
<evidence type="ECO:0000313" key="3">
    <source>
        <dbReference type="Proteomes" id="UP001596116"/>
    </source>
</evidence>